<proteinExistence type="predicted"/>
<name>A0A481Z6H8_9VIRU</name>
<dbReference type="EMBL" id="MK500506">
    <property type="protein sequence ID" value="QBK91002.1"/>
    <property type="molecule type" value="Genomic_DNA"/>
</dbReference>
<accession>A0A481Z6H8</accession>
<protein>
    <submittedName>
        <fullName evidence="2">ASC-1 like domain protein</fullName>
    </submittedName>
</protein>
<reference evidence="2" key="1">
    <citation type="journal article" date="2019" name="MBio">
        <title>Virus Genomes from Deep Sea Sediments Expand the Ocean Megavirome and Support Independent Origins of Viral Gigantism.</title>
        <authorList>
            <person name="Backstrom D."/>
            <person name="Yutin N."/>
            <person name="Jorgensen S.L."/>
            <person name="Dharamshi J."/>
            <person name="Homa F."/>
            <person name="Zaremba-Niedwiedzka K."/>
            <person name="Spang A."/>
            <person name="Wolf Y.I."/>
            <person name="Koonin E.V."/>
            <person name="Ettema T.J."/>
        </authorList>
    </citation>
    <scope>NUCLEOTIDE SEQUENCE</scope>
</reference>
<dbReference type="Gene3D" id="2.30.130.30">
    <property type="entry name" value="Hypothetical protein"/>
    <property type="match status" value="1"/>
</dbReference>
<evidence type="ECO:0000259" key="1">
    <source>
        <dbReference type="Pfam" id="PF04266"/>
    </source>
</evidence>
<organism evidence="2">
    <name type="scientific">Pithovirus LCPAC201</name>
    <dbReference type="NCBI Taxonomy" id="2506591"/>
    <lineage>
        <taxon>Viruses</taxon>
        <taxon>Pithoviruses</taxon>
    </lineage>
</organism>
<evidence type="ECO:0000313" key="2">
    <source>
        <dbReference type="EMBL" id="QBK91002.1"/>
    </source>
</evidence>
<dbReference type="InterPro" id="IPR007374">
    <property type="entry name" value="ASCH_domain"/>
</dbReference>
<gene>
    <name evidence="2" type="ORF">LCPAC201_03030</name>
</gene>
<sequence length="128" mass="15129">MDQGEGKLVIHHISIQNPKECPTFDYIKQGLKTVEGRKNSQKYQKIKRDDIIFFECNNETIKTYVTYVQKYTTLEDYLKEETLKLTLPNIETIEKGITIYNNWSTQKERQVLREKYGFGFLGIGIRIE</sequence>
<dbReference type="SUPFAM" id="SSF88697">
    <property type="entry name" value="PUA domain-like"/>
    <property type="match status" value="1"/>
</dbReference>
<dbReference type="Pfam" id="PF04266">
    <property type="entry name" value="ASCH"/>
    <property type="match status" value="1"/>
</dbReference>
<dbReference type="InterPro" id="IPR015947">
    <property type="entry name" value="PUA-like_sf"/>
</dbReference>
<feature type="domain" description="ASCH" evidence="1">
    <location>
        <begin position="22"/>
        <end position="103"/>
    </location>
</feature>